<evidence type="ECO:0000256" key="2">
    <source>
        <dbReference type="PROSITE-ProRule" id="PRU00176"/>
    </source>
</evidence>
<evidence type="ECO:0000313" key="5">
    <source>
        <dbReference type="Proteomes" id="UP001370490"/>
    </source>
</evidence>
<dbReference type="PANTHER" id="PTHR48025:SF1">
    <property type="entry name" value="RRM DOMAIN-CONTAINING PROTEIN"/>
    <property type="match status" value="1"/>
</dbReference>
<dbReference type="EMBL" id="JBAMMX010000015">
    <property type="protein sequence ID" value="KAK6925785.1"/>
    <property type="molecule type" value="Genomic_DNA"/>
</dbReference>
<feature type="domain" description="RRM" evidence="3">
    <location>
        <begin position="1"/>
        <end position="61"/>
    </location>
</feature>
<evidence type="ECO:0000259" key="3">
    <source>
        <dbReference type="PROSITE" id="PS50102"/>
    </source>
</evidence>
<name>A0AAN8Z802_9MAGN</name>
<dbReference type="AlphaFoldDB" id="A0AAN8Z802"/>
<keyword evidence="1 2" id="KW-0694">RNA-binding</keyword>
<dbReference type="SUPFAM" id="SSF54928">
    <property type="entry name" value="RNA-binding domain, RBD"/>
    <property type="match status" value="1"/>
</dbReference>
<proteinExistence type="predicted"/>
<evidence type="ECO:0000313" key="4">
    <source>
        <dbReference type="EMBL" id="KAK6925785.1"/>
    </source>
</evidence>
<dbReference type="SMART" id="SM00360">
    <property type="entry name" value="RRM"/>
    <property type="match status" value="1"/>
</dbReference>
<dbReference type="Proteomes" id="UP001370490">
    <property type="component" value="Unassembled WGS sequence"/>
</dbReference>
<dbReference type="PANTHER" id="PTHR48025">
    <property type="entry name" value="OS02G0815200 PROTEIN"/>
    <property type="match status" value="1"/>
</dbReference>
<reference evidence="4 5" key="1">
    <citation type="submission" date="2023-12" db="EMBL/GenBank/DDBJ databases">
        <title>A high-quality genome assembly for Dillenia turbinata (Dilleniales).</title>
        <authorList>
            <person name="Chanderbali A."/>
        </authorList>
    </citation>
    <scope>NUCLEOTIDE SEQUENCE [LARGE SCALE GENOMIC DNA]</scope>
    <source>
        <strain evidence="4">LSX21</strain>
        <tissue evidence="4">Leaf</tissue>
    </source>
</reference>
<dbReference type="PROSITE" id="PS50102">
    <property type="entry name" value="RRM"/>
    <property type="match status" value="2"/>
</dbReference>
<dbReference type="InterPro" id="IPR050502">
    <property type="entry name" value="Euk_RNA-bind_prot"/>
</dbReference>
<dbReference type="Pfam" id="PF00076">
    <property type="entry name" value="RRM_1"/>
    <property type="match status" value="2"/>
</dbReference>
<protein>
    <submittedName>
        <fullName evidence="4">RNA recognition motif domain</fullName>
    </submittedName>
</protein>
<dbReference type="InterPro" id="IPR012677">
    <property type="entry name" value="Nucleotide-bd_a/b_plait_sf"/>
</dbReference>
<dbReference type="InterPro" id="IPR000504">
    <property type="entry name" value="RRM_dom"/>
</dbReference>
<feature type="domain" description="RRM" evidence="3">
    <location>
        <begin position="53"/>
        <end position="127"/>
    </location>
</feature>
<comment type="caution">
    <text evidence="4">The sequence shown here is derived from an EMBL/GenBank/DDBJ whole genome shotgun (WGS) entry which is preliminary data.</text>
</comment>
<evidence type="ECO:0000256" key="1">
    <source>
        <dbReference type="ARBA" id="ARBA00022884"/>
    </source>
</evidence>
<keyword evidence="5" id="KW-1185">Reference proteome</keyword>
<dbReference type="InterPro" id="IPR035979">
    <property type="entry name" value="RBD_domain_sf"/>
</dbReference>
<sequence length="127" mass="14401">MDSAAESLQVACATRRMQSIFYKFGIILSYKIIEENGRSKEFGFVKFELEESAHAAIKFLHDIDDKALQELFNSYEHLTSTKVMWYAYGVSKGIGFVFFSSPKEAKKALEALHGTHFHGATLYVTYA</sequence>
<accession>A0AAN8Z802</accession>
<dbReference type="Gene3D" id="3.30.70.330">
    <property type="match status" value="2"/>
</dbReference>
<dbReference type="GO" id="GO:0003729">
    <property type="term" value="F:mRNA binding"/>
    <property type="evidence" value="ECO:0007669"/>
    <property type="project" value="TreeGrafter"/>
</dbReference>
<organism evidence="4 5">
    <name type="scientific">Dillenia turbinata</name>
    <dbReference type="NCBI Taxonomy" id="194707"/>
    <lineage>
        <taxon>Eukaryota</taxon>
        <taxon>Viridiplantae</taxon>
        <taxon>Streptophyta</taxon>
        <taxon>Embryophyta</taxon>
        <taxon>Tracheophyta</taxon>
        <taxon>Spermatophyta</taxon>
        <taxon>Magnoliopsida</taxon>
        <taxon>eudicotyledons</taxon>
        <taxon>Gunneridae</taxon>
        <taxon>Pentapetalae</taxon>
        <taxon>Dilleniales</taxon>
        <taxon>Dilleniaceae</taxon>
        <taxon>Dillenia</taxon>
    </lineage>
</organism>
<gene>
    <name evidence="4" type="ORF">RJ641_007504</name>
</gene>